<proteinExistence type="predicted"/>
<gene>
    <name evidence="1" type="ORF">L1987_32651</name>
</gene>
<reference evidence="1 2" key="2">
    <citation type="journal article" date="2022" name="Mol. Ecol. Resour.">
        <title>The genomes of chicory, endive, great burdock and yacon provide insights into Asteraceae paleo-polyploidization history and plant inulin production.</title>
        <authorList>
            <person name="Fan W."/>
            <person name="Wang S."/>
            <person name="Wang H."/>
            <person name="Wang A."/>
            <person name="Jiang F."/>
            <person name="Liu H."/>
            <person name="Zhao H."/>
            <person name="Xu D."/>
            <person name="Zhang Y."/>
        </authorList>
    </citation>
    <scope>NUCLEOTIDE SEQUENCE [LARGE SCALE GENOMIC DNA]</scope>
    <source>
        <strain evidence="2">cv. Yunnan</strain>
        <tissue evidence="1">Leaves</tissue>
    </source>
</reference>
<keyword evidence="2" id="KW-1185">Reference proteome</keyword>
<evidence type="ECO:0000313" key="2">
    <source>
        <dbReference type="Proteomes" id="UP001056120"/>
    </source>
</evidence>
<protein>
    <submittedName>
        <fullName evidence="1">Uncharacterized protein</fullName>
    </submittedName>
</protein>
<dbReference type="Proteomes" id="UP001056120">
    <property type="component" value="Linkage Group LG11"/>
</dbReference>
<comment type="caution">
    <text evidence="1">The sequence shown here is derived from an EMBL/GenBank/DDBJ whole genome shotgun (WGS) entry which is preliminary data.</text>
</comment>
<reference evidence="2" key="1">
    <citation type="journal article" date="2022" name="Mol. Ecol. Resour.">
        <title>The genomes of chicory, endive, great burdock and yacon provide insights into Asteraceae palaeo-polyploidization history and plant inulin production.</title>
        <authorList>
            <person name="Fan W."/>
            <person name="Wang S."/>
            <person name="Wang H."/>
            <person name="Wang A."/>
            <person name="Jiang F."/>
            <person name="Liu H."/>
            <person name="Zhao H."/>
            <person name="Xu D."/>
            <person name="Zhang Y."/>
        </authorList>
    </citation>
    <scope>NUCLEOTIDE SEQUENCE [LARGE SCALE GENOMIC DNA]</scope>
    <source>
        <strain evidence="2">cv. Yunnan</strain>
    </source>
</reference>
<evidence type="ECO:0000313" key="1">
    <source>
        <dbReference type="EMBL" id="KAI3797395.1"/>
    </source>
</evidence>
<sequence>MESSSPQEQATSSNNDYRLGFNGPSISIKRPSIDPPSVVDAIEASEARTSSSNVTSNSLSKHEDQDETINHSAADIEAPTANEEVWTLVDLPPGQTAIGTRYVFRNKQDERGIVIKNKARLVAQGYTQEEGIDYDEVFAPVARLEAIRIFLAYVASKSFTVYQMDVKSAFLYGKIGEEVYVRQPPGFVDPSHPDKVFKLDKALYGLHQAPRAWGRDSTSANLCR</sequence>
<organism evidence="1 2">
    <name type="scientific">Smallanthus sonchifolius</name>
    <dbReference type="NCBI Taxonomy" id="185202"/>
    <lineage>
        <taxon>Eukaryota</taxon>
        <taxon>Viridiplantae</taxon>
        <taxon>Streptophyta</taxon>
        <taxon>Embryophyta</taxon>
        <taxon>Tracheophyta</taxon>
        <taxon>Spermatophyta</taxon>
        <taxon>Magnoliopsida</taxon>
        <taxon>eudicotyledons</taxon>
        <taxon>Gunneridae</taxon>
        <taxon>Pentapetalae</taxon>
        <taxon>asterids</taxon>
        <taxon>campanulids</taxon>
        <taxon>Asterales</taxon>
        <taxon>Asteraceae</taxon>
        <taxon>Asteroideae</taxon>
        <taxon>Heliantheae alliance</taxon>
        <taxon>Millerieae</taxon>
        <taxon>Smallanthus</taxon>
    </lineage>
</organism>
<name>A0ACB9HQ59_9ASTR</name>
<accession>A0ACB9HQ59</accession>
<dbReference type="EMBL" id="CM042028">
    <property type="protein sequence ID" value="KAI3797395.1"/>
    <property type="molecule type" value="Genomic_DNA"/>
</dbReference>